<reference evidence="1" key="1">
    <citation type="submission" date="2018-05" db="EMBL/GenBank/DDBJ databases">
        <authorList>
            <person name="Lanie J.A."/>
            <person name="Ng W.-L."/>
            <person name="Kazmierczak K.M."/>
            <person name="Andrzejewski T.M."/>
            <person name="Davidsen T.M."/>
            <person name="Wayne K.J."/>
            <person name="Tettelin H."/>
            <person name="Glass J.I."/>
            <person name="Rusch D."/>
            <person name="Podicherti R."/>
            <person name="Tsui H.-C.T."/>
            <person name="Winkler M.E."/>
        </authorList>
    </citation>
    <scope>NUCLEOTIDE SEQUENCE</scope>
</reference>
<proteinExistence type="predicted"/>
<dbReference type="EMBL" id="UINC01073375">
    <property type="protein sequence ID" value="SVC09707.1"/>
    <property type="molecule type" value="Genomic_DNA"/>
</dbReference>
<accession>A0A382JEQ0</accession>
<gene>
    <name evidence="1" type="ORF">METZ01_LOCUS262561</name>
</gene>
<sequence length="169" mass="18603">MKRIVYSAALTAMVAMVGLKLVGWQNASPLGEMEGEGLFAGNIQETAGSVPLEPTHFAGRPGDWRTVVAGEETGLAKPDADRVADPVGAFQRWAKRFMEGTAEIEEGLRLAKGRRSGMARMIRENPRQAIANQIDADTREMLPEAIRDQLEQPIHGTGRFDVRQEYRLA</sequence>
<name>A0A382JEQ0_9ZZZZ</name>
<feature type="non-terminal residue" evidence="1">
    <location>
        <position position="169"/>
    </location>
</feature>
<protein>
    <submittedName>
        <fullName evidence="1">Uncharacterized protein</fullName>
    </submittedName>
</protein>
<organism evidence="1">
    <name type="scientific">marine metagenome</name>
    <dbReference type="NCBI Taxonomy" id="408172"/>
    <lineage>
        <taxon>unclassified sequences</taxon>
        <taxon>metagenomes</taxon>
        <taxon>ecological metagenomes</taxon>
    </lineage>
</organism>
<evidence type="ECO:0000313" key="1">
    <source>
        <dbReference type="EMBL" id="SVC09707.1"/>
    </source>
</evidence>
<dbReference type="AlphaFoldDB" id="A0A382JEQ0"/>